<dbReference type="RefSeq" id="XP_040766676.1">
    <property type="nucleotide sequence ID" value="XM_040904080.1"/>
</dbReference>
<dbReference type="STRING" id="1314785.A0A165FGI8"/>
<feature type="compositionally biased region" description="Polar residues" evidence="2">
    <location>
        <begin position="1781"/>
        <end position="1806"/>
    </location>
</feature>
<evidence type="ECO:0000313" key="3">
    <source>
        <dbReference type="EMBL" id="KZT08936.1"/>
    </source>
</evidence>
<dbReference type="OrthoDB" id="3357224at2759"/>
<feature type="region of interest" description="Disordered" evidence="2">
    <location>
        <begin position="1742"/>
        <end position="1854"/>
    </location>
</feature>
<feature type="compositionally biased region" description="Basic and acidic residues" evidence="2">
    <location>
        <begin position="573"/>
        <end position="589"/>
    </location>
</feature>
<name>A0A165FGI8_9APHY</name>
<accession>A0A165FGI8</accession>
<feature type="region of interest" description="Disordered" evidence="2">
    <location>
        <begin position="416"/>
        <end position="442"/>
    </location>
</feature>
<feature type="compositionally biased region" description="Basic and acidic residues" evidence="2">
    <location>
        <begin position="907"/>
        <end position="920"/>
    </location>
</feature>
<dbReference type="InParanoid" id="A0A165FGI8"/>
<feature type="region of interest" description="Disordered" evidence="2">
    <location>
        <begin position="258"/>
        <end position="308"/>
    </location>
</feature>
<feature type="region of interest" description="Disordered" evidence="2">
    <location>
        <begin position="725"/>
        <end position="783"/>
    </location>
</feature>
<feature type="compositionally biased region" description="Basic and acidic residues" evidence="2">
    <location>
        <begin position="517"/>
        <end position="529"/>
    </location>
</feature>
<organism evidence="3 4">
    <name type="scientific">Laetiporus sulphureus 93-53</name>
    <dbReference type="NCBI Taxonomy" id="1314785"/>
    <lineage>
        <taxon>Eukaryota</taxon>
        <taxon>Fungi</taxon>
        <taxon>Dikarya</taxon>
        <taxon>Basidiomycota</taxon>
        <taxon>Agaricomycotina</taxon>
        <taxon>Agaricomycetes</taxon>
        <taxon>Polyporales</taxon>
        <taxon>Laetiporus</taxon>
    </lineage>
</organism>
<protein>
    <submittedName>
        <fullName evidence="3">Uncharacterized protein</fullName>
    </submittedName>
</protein>
<feature type="region of interest" description="Disordered" evidence="2">
    <location>
        <begin position="1"/>
        <end position="40"/>
    </location>
</feature>
<dbReference type="EMBL" id="KV427613">
    <property type="protein sequence ID" value="KZT08936.1"/>
    <property type="molecule type" value="Genomic_DNA"/>
</dbReference>
<feature type="compositionally biased region" description="Polar residues" evidence="2">
    <location>
        <begin position="727"/>
        <end position="736"/>
    </location>
</feature>
<feature type="compositionally biased region" description="Polar residues" evidence="2">
    <location>
        <begin position="258"/>
        <end position="268"/>
    </location>
</feature>
<feature type="region of interest" description="Disordered" evidence="2">
    <location>
        <begin position="798"/>
        <end position="866"/>
    </location>
</feature>
<dbReference type="Proteomes" id="UP000076871">
    <property type="component" value="Unassembled WGS sequence"/>
</dbReference>
<feature type="region of interest" description="Disordered" evidence="2">
    <location>
        <begin position="889"/>
        <end position="980"/>
    </location>
</feature>
<keyword evidence="1" id="KW-0175">Coiled coil</keyword>
<feature type="region of interest" description="Disordered" evidence="2">
    <location>
        <begin position="90"/>
        <end position="121"/>
    </location>
</feature>
<evidence type="ECO:0000256" key="2">
    <source>
        <dbReference type="SAM" id="MobiDB-lite"/>
    </source>
</evidence>
<feature type="region of interest" description="Disordered" evidence="2">
    <location>
        <begin position="459"/>
        <end position="651"/>
    </location>
</feature>
<reference evidence="3 4" key="1">
    <citation type="journal article" date="2016" name="Mol. Biol. Evol.">
        <title>Comparative Genomics of Early-Diverging Mushroom-Forming Fungi Provides Insights into the Origins of Lignocellulose Decay Capabilities.</title>
        <authorList>
            <person name="Nagy L.G."/>
            <person name="Riley R."/>
            <person name="Tritt A."/>
            <person name="Adam C."/>
            <person name="Daum C."/>
            <person name="Floudas D."/>
            <person name="Sun H."/>
            <person name="Yadav J.S."/>
            <person name="Pangilinan J."/>
            <person name="Larsson K.H."/>
            <person name="Matsuura K."/>
            <person name="Barry K."/>
            <person name="Labutti K."/>
            <person name="Kuo R."/>
            <person name="Ohm R.A."/>
            <person name="Bhattacharya S.S."/>
            <person name="Shirouzu T."/>
            <person name="Yoshinaga Y."/>
            <person name="Martin F.M."/>
            <person name="Grigoriev I.V."/>
            <person name="Hibbett D.S."/>
        </authorList>
    </citation>
    <scope>NUCLEOTIDE SEQUENCE [LARGE SCALE GENOMIC DNA]</scope>
    <source>
        <strain evidence="3 4">93-53</strain>
    </source>
</reference>
<feature type="compositionally biased region" description="Polar residues" evidence="2">
    <location>
        <begin position="1745"/>
        <end position="1756"/>
    </location>
</feature>
<feature type="coiled-coil region" evidence="1">
    <location>
        <begin position="1454"/>
        <end position="1551"/>
    </location>
</feature>
<feature type="compositionally biased region" description="Polar residues" evidence="2">
    <location>
        <begin position="428"/>
        <end position="437"/>
    </location>
</feature>
<sequence length="1854" mass="202634">MHPPPFMTPPNPLHTPMQAGFFPHAPGAPGRPPMHRSSPSVAQLAAAGILPPGMPMTPMGQNGFPSPMFGLSPYGPAFVPRSKRAASMSVGGPPKAVLGGPQRKVSPLPPAAPVATPSAPTAKPKKVVVNFPKETIPAEGDAPLTRRPWARTPLSPSSIPEQSDVPLPEISTAELYPSDTWRYHLPATIDVYLPGKSTWAEIKRRLIEEKLERLGVEPGSGSSVPHIHAPHARAASISSPADPALLYFKLNKLQQSQKVSSPNPLSASPQPPFNLSPSPNSVPPRFQGRHGHSMSLAQPPSFQPRSPVYNPAAAFNPFGPSATLGSDQIFTHVSPVPVPTASVSVAINGIHAPQGRVPANLATLVPSLPLSRPESRPDFMRGFGLDVTKEEEEPEEEPVTLAHLQEDTAESVVVESATQEDAVDADQDGTSTVSQTRIHSRHTSHLSAALSLRSVGGVEGPSFGVHGDGEAEPARGSLETEGDDADAVGEWTGSEDMRTGAEISEDESIGEWSNPSDEERARQQRLERRILRRAKQQAQRDPEVPRRLPNFPRPPDIAPTFVDTEDIVSNPSEEGHAHAHDAFAFDHRAHFPRPSSGGHSRPLPPLPEARPGSAPYSYHDPALAHSREGSEQFAQLGGLHPRPSQASPLHAEALNPLAKPFVFGQSRVLSVLAEQAPQSMIAPTAPAAPLASGHTRVPSIGKPLNAAAQEFKPVGFTFRPPPGVPQLTFTASSQVSRPLPTPPAAAITSPGKVASGRETQGREKRQRRGSLDGEDEDGVSHMHSFKFPFDNARAVSAPVSPPANRLGLEDSSESAKAVTLPTIMHSPTDDVPGDENRPPSAGSVTEGGMIGSAELPFPPTMKPKRAPIPLDFKHPISTNTVPAGLFKALVNGDGDDRTRRSVRSRLSSRDVFEHSPRPSLDDLNVPPIAHRTPLNRLFTEPSFRGSSSRHSSATPDRPLHQSPLSLRRRDEDDEDDFSDAFDFPPVNLSRRIEMQQYEQRLQDILDNKFAEIEQALSGFKASGGQSLSTSTEAMMSEVISLFRAQLQDSAAKGLEDSQMMDARGELDLEILKGIIDQKHAESRALLQRDISQILDSRNQEANLVKLAQDLTNRTVETVVSATSQLGQHLQHLERPTSAVERDTTVRDVINALMPQLATLRPEPIDYESLTARLTQAVKPHISQLIDLASDKRETAGLIVDRLLPILPSLLNPEAQFDADVVITRLTAEVRKVVAPLDAHEIKEQVSDLVVERLDSRLAVRDRAFNVDTIIEKILENMRELLAPVQEIQTAVAELGRRSQESSEPSLDLSSIRQDILNTISDLPQQLLFAKEALTNAQLELKNRLGDQTATSTAANVISQIESVIHDIAREQQGLISQNKELSDFCQEIVRHIETLPEAMLEATQILQNAHADFSAQGAARRETEEVRRLMAANADMQVQLAKARGAHGQIRVEKDMLDERMRNIESDRDRLLSKVEELQESVSSKTADATAAESKNAELEEALARALERLKAADVHAQTNSTRIAQLEASNRDLAIEKEQFKSQFESLELRVTFITREKETIADELSMQRKYNETLISEQNHWDELRRASEQIQTLANLVGQTDGEELQELRRTRDRSKVMEGEHAALQRRLKEYETKMATNEKLAQASRQSLAQAQQRAAEWEKHAKEYETELSIAQTKLHDVEQAHTQLEADYQLAKLHLDERDAEERLDKDRQSKLRDQIAALEAQVARLQAETDQAKKTAASATSLQSNARYQNGHGRTFIPPRSASRASTVYGESRSGTPNAHLNGSHASITGKTTPQPSVWDSIHAPRPSGPISMPQAKRSSSYYRSPSPTPSNVSAAPTLGDDGWWS</sequence>
<proteinExistence type="predicted"/>
<feature type="compositionally biased region" description="Pro residues" evidence="2">
    <location>
        <begin position="1"/>
        <end position="13"/>
    </location>
</feature>
<feature type="compositionally biased region" description="Polar residues" evidence="2">
    <location>
        <begin position="295"/>
        <end position="304"/>
    </location>
</feature>
<dbReference type="GeneID" id="63821110"/>
<evidence type="ECO:0000256" key="1">
    <source>
        <dbReference type="SAM" id="Coils"/>
    </source>
</evidence>
<feature type="compositionally biased region" description="Low complexity" evidence="2">
    <location>
        <begin position="942"/>
        <end position="952"/>
    </location>
</feature>
<gene>
    <name evidence="3" type="ORF">LAESUDRAFT_647961</name>
</gene>
<evidence type="ECO:0000313" key="4">
    <source>
        <dbReference type="Proteomes" id="UP000076871"/>
    </source>
</evidence>
<keyword evidence="4" id="KW-1185">Reference proteome</keyword>